<dbReference type="OrthoDB" id="342822at2759"/>
<gene>
    <name evidence="2" type="ORF">cubi_02807</name>
</gene>
<dbReference type="Proteomes" id="UP000186176">
    <property type="component" value="Unassembled WGS sequence"/>
</dbReference>
<evidence type="ECO:0000256" key="1">
    <source>
        <dbReference type="SAM" id="Phobius"/>
    </source>
</evidence>
<keyword evidence="1" id="KW-1133">Transmembrane helix</keyword>
<feature type="transmembrane region" description="Helical" evidence="1">
    <location>
        <begin position="54"/>
        <end position="77"/>
    </location>
</feature>
<comment type="caution">
    <text evidence="2">The sequence shown here is derived from an EMBL/GenBank/DDBJ whole genome shotgun (WGS) entry which is preliminary data.</text>
</comment>
<organism evidence="2 3">
    <name type="scientific">Cryptosporidium ubiquitum</name>
    <dbReference type="NCBI Taxonomy" id="857276"/>
    <lineage>
        <taxon>Eukaryota</taxon>
        <taxon>Sar</taxon>
        <taxon>Alveolata</taxon>
        <taxon>Apicomplexa</taxon>
        <taxon>Conoidasida</taxon>
        <taxon>Coccidia</taxon>
        <taxon>Eucoccidiorida</taxon>
        <taxon>Eimeriorina</taxon>
        <taxon>Cryptosporidiidae</taxon>
        <taxon>Cryptosporidium</taxon>
    </lineage>
</organism>
<evidence type="ECO:0000313" key="3">
    <source>
        <dbReference type="Proteomes" id="UP000186176"/>
    </source>
</evidence>
<accession>A0A1J4MMC1</accession>
<keyword evidence="1" id="KW-0472">Membrane</keyword>
<dbReference type="RefSeq" id="XP_028875225.1">
    <property type="nucleotide sequence ID" value="XM_029019818.1"/>
</dbReference>
<dbReference type="GeneID" id="39979597"/>
<dbReference type="AlphaFoldDB" id="A0A1J4MMC1"/>
<dbReference type="VEuPathDB" id="CryptoDB:cubi_02807"/>
<keyword evidence="1" id="KW-0812">Transmembrane</keyword>
<evidence type="ECO:0000313" key="2">
    <source>
        <dbReference type="EMBL" id="OII74005.1"/>
    </source>
</evidence>
<name>A0A1J4MMC1_9CRYT</name>
<proteinExistence type="predicted"/>
<reference evidence="2 3" key="1">
    <citation type="submission" date="2016-10" db="EMBL/GenBank/DDBJ databases">
        <title>Reductive evolution of mitochondrial metabolism and differential evolution of invasion-related proteins in Cryptosporidium.</title>
        <authorList>
            <person name="Liu S."/>
            <person name="Roellig D.M."/>
            <person name="Guo Y."/>
            <person name="Li N."/>
            <person name="Frace M.A."/>
            <person name="Tang K."/>
            <person name="Zhang L."/>
            <person name="Feng Y."/>
            <person name="Xiao L."/>
        </authorList>
    </citation>
    <scope>NUCLEOTIDE SEQUENCE [LARGE SCALE GENOMIC DNA]</scope>
    <source>
        <strain evidence="2">39726</strain>
    </source>
</reference>
<dbReference type="EMBL" id="LRBP01000013">
    <property type="protein sequence ID" value="OII74005.1"/>
    <property type="molecule type" value="Genomic_DNA"/>
</dbReference>
<keyword evidence="3" id="KW-1185">Reference proteome</keyword>
<sequence length="395" mass="43975">MQPIGAFGMVPQLVNPPVVMVPGGNTGKGLNGNGSCCSGNKSKKKGSCGSCGRCIGSLFIILFAFICTSCCYSYPIYNSFTNSEYFKKQEEPIWTWKMALNKAKEFGNSISLTKSAEDENEIYGKSGRNRDLDRIQFLKLNSTDNETASTFINLDNYLDKNSSNLTSPLYNSSYISSILYSNAERKLNIRGGGLNQTKELIGFKTKQIPNKYFNKEYCERGKNEIAGVWKDLCNFKHNVTNLECIDMMNGPAICVGIRNRKYEVFSVSKQCKFVEPEIPVEIFPTISDLCYNGNYSNNTSLGTTNITKPICPCMITSSPVDNMELNGNSTITGNLNTKDFIILNKANQDTQKMLRGSEKIPENPYNSSLIDFGIKSLNQSNLRNNTNLLINMLNS</sequence>
<protein>
    <submittedName>
        <fullName evidence="2">Uncharacterized protein</fullName>
    </submittedName>
</protein>